<evidence type="ECO:0000313" key="3">
    <source>
        <dbReference type="EMBL" id="KAK4221436.1"/>
    </source>
</evidence>
<dbReference type="InterPro" id="IPR018909">
    <property type="entry name" value="Eng1_septum"/>
</dbReference>
<evidence type="ECO:0000256" key="1">
    <source>
        <dbReference type="SAM" id="SignalP"/>
    </source>
</evidence>
<feature type="signal peptide" evidence="1">
    <location>
        <begin position="1"/>
        <end position="21"/>
    </location>
</feature>
<gene>
    <name evidence="3" type="ORF">QBC38DRAFT_492079</name>
</gene>
<comment type="caution">
    <text evidence="3">The sequence shown here is derived from an EMBL/GenBank/DDBJ whole genome shotgun (WGS) entry which is preliminary data.</text>
</comment>
<keyword evidence="4" id="KW-1185">Reference proteome</keyword>
<accession>A0AAN7BD63</accession>
<dbReference type="PANTHER" id="PTHR42047">
    <property type="entry name" value="PROTEIN, PUTATIVE (AFU_ORTHOLOGUE AFUA_6G03560)-RELATED"/>
    <property type="match status" value="1"/>
</dbReference>
<dbReference type="InterPro" id="IPR052820">
    <property type="entry name" value="PhiA_domain"/>
</dbReference>
<dbReference type="AlphaFoldDB" id="A0AAN7BD63"/>
<name>A0AAN7BD63_9PEZI</name>
<evidence type="ECO:0000259" key="2">
    <source>
        <dbReference type="Pfam" id="PF10645"/>
    </source>
</evidence>
<evidence type="ECO:0000313" key="4">
    <source>
        <dbReference type="Proteomes" id="UP001301958"/>
    </source>
</evidence>
<reference evidence="3" key="1">
    <citation type="journal article" date="2023" name="Mol. Phylogenet. Evol.">
        <title>Genome-scale phylogeny and comparative genomics of the fungal order Sordariales.</title>
        <authorList>
            <person name="Hensen N."/>
            <person name="Bonometti L."/>
            <person name="Westerberg I."/>
            <person name="Brannstrom I.O."/>
            <person name="Guillou S."/>
            <person name="Cros-Aarteil S."/>
            <person name="Calhoun S."/>
            <person name="Haridas S."/>
            <person name="Kuo A."/>
            <person name="Mondo S."/>
            <person name="Pangilinan J."/>
            <person name="Riley R."/>
            <person name="LaButti K."/>
            <person name="Andreopoulos B."/>
            <person name="Lipzen A."/>
            <person name="Chen C."/>
            <person name="Yan M."/>
            <person name="Daum C."/>
            <person name="Ng V."/>
            <person name="Clum A."/>
            <person name="Steindorff A."/>
            <person name="Ohm R.A."/>
            <person name="Martin F."/>
            <person name="Silar P."/>
            <person name="Natvig D.O."/>
            <person name="Lalanne C."/>
            <person name="Gautier V."/>
            <person name="Ament-Velasquez S.L."/>
            <person name="Kruys A."/>
            <person name="Hutchinson M.I."/>
            <person name="Powell A.J."/>
            <person name="Barry K."/>
            <person name="Miller A.N."/>
            <person name="Grigoriev I.V."/>
            <person name="Debuchy R."/>
            <person name="Gladieux P."/>
            <person name="Hiltunen Thoren M."/>
            <person name="Johannesson H."/>
        </authorList>
    </citation>
    <scope>NUCLEOTIDE SEQUENCE</scope>
    <source>
        <strain evidence="3">CBS 990.96</strain>
    </source>
</reference>
<dbReference type="GO" id="GO:0030246">
    <property type="term" value="F:carbohydrate binding"/>
    <property type="evidence" value="ECO:0007669"/>
    <property type="project" value="InterPro"/>
</dbReference>
<protein>
    <submittedName>
        <fullName evidence="3">Carbohydrate-binding module family 52 protein</fullName>
    </submittedName>
</protein>
<reference evidence="3" key="2">
    <citation type="submission" date="2023-05" db="EMBL/GenBank/DDBJ databases">
        <authorList>
            <consortium name="Lawrence Berkeley National Laboratory"/>
            <person name="Steindorff A."/>
            <person name="Hensen N."/>
            <person name="Bonometti L."/>
            <person name="Westerberg I."/>
            <person name="Brannstrom I.O."/>
            <person name="Guillou S."/>
            <person name="Cros-Aarteil S."/>
            <person name="Calhoun S."/>
            <person name="Haridas S."/>
            <person name="Kuo A."/>
            <person name="Mondo S."/>
            <person name="Pangilinan J."/>
            <person name="Riley R."/>
            <person name="Labutti K."/>
            <person name="Andreopoulos B."/>
            <person name="Lipzen A."/>
            <person name="Chen C."/>
            <person name="Yanf M."/>
            <person name="Daum C."/>
            <person name="Ng V."/>
            <person name="Clum A."/>
            <person name="Ohm R."/>
            <person name="Martin F."/>
            <person name="Silar P."/>
            <person name="Natvig D."/>
            <person name="Lalanne C."/>
            <person name="Gautier V."/>
            <person name="Ament-Velasquez S.L."/>
            <person name="Kruys A."/>
            <person name="Hutchinson M.I."/>
            <person name="Powell A.J."/>
            <person name="Barry K."/>
            <person name="Miller A.N."/>
            <person name="Grigoriev I.V."/>
            <person name="Debuchy R."/>
            <person name="Gladieux P."/>
            <person name="Thoren M.H."/>
            <person name="Johannesson H."/>
        </authorList>
    </citation>
    <scope>NUCLEOTIDE SEQUENCE</scope>
    <source>
        <strain evidence="3">CBS 990.96</strain>
    </source>
</reference>
<feature type="domain" description="Endo-1,3(4)-beta-glucanase 1 carbohydrate binding" evidence="2">
    <location>
        <begin position="24"/>
        <end position="72"/>
    </location>
</feature>
<organism evidence="3 4">
    <name type="scientific">Podospora fimiseda</name>
    <dbReference type="NCBI Taxonomy" id="252190"/>
    <lineage>
        <taxon>Eukaryota</taxon>
        <taxon>Fungi</taxon>
        <taxon>Dikarya</taxon>
        <taxon>Ascomycota</taxon>
        <taxon>Pezizomycotina</taxon>
        <taxon>Sordariomycetes</taxon>
        <taxon>Sordariomycetidae</taxon>
        <taxon>Sordariales</taxon>
        <taxon>Podosporaceae</taxon>
        <taxon>Podospora</taxon>
    </lineage>
</organism>
<dbReference type="PANTHER" id="PTHR42047:SF1">
    <property type="entry name" value="PROTEIN, PUTATIVE (AFU_ORTHOLOGUE AFUA_6G03560)-RELATED"/>
    <property type="match status" value="1"/>
</dbReference>
<dbReference type="EMBL" id="MU865548">
    <property type="protein sequence ID" value="KAK4221436.1"/>
    <property type="molecule type" value="Genomic_DNA"/>
</dbReference>
<dbReference type="Pfam" id="PF10645">
    <property type="entry name" value="Carb_bind"/>
    <property type="match status" value="1"/>
</dbReference>
<feature type="chain" id="PRO_5042865498" evidence="1">
    <location>
        <begin position="22"/>
        <end position="248"/>
    </location>
</feature>
<proteinExistence type="predicted"/>
<sequence>MMNRLAWAATALLALTQGALGLDTCGQAQYDPTQYVCWYHEFLCPVTAGEGLSYCNGSCYSKFMYTCTNNVLTLLPPVQGPFTLTVWNPTLPIQDTPVTAGGLRWSLNGNTSSYCPGVVPPSECPPGTTTSIVSANGYAAMNVKVPGGQLVYLTPDWQVGYTQAHSAYIPSGSITGGFGAYEGGGFVNLNGNGFGWVACPIRASGPTGGVWQLFGRNETNGASLSYCTPINLKINPTPAGEFGAWQYT</sequence>
<dbReference type="Proteomes" id="UP001301958">
    <property type="component" value="Unassembled WGS sequence"/>
</dbReference>
<keyword evidence="1" id="KW-0732">Signal</keyword>